<feature type="modified residue" description="4-aspartylphosphate" evidence="4">
    <location>
        <position position="532"/>
    </location>
</feature>
<dbReference type="InterPro" id="IPR036890">
    <property type="entry name" value="HATPase_C_sf"/>
</dbReference>
<feature type="coiled-coil region" evidence="5">
    <location>
        <begin position="172"/>
        <end position="231"/>
    </location>
</feature>
<accession>S9SAM3</accession>
<evidence type="ECO:0000259" key="9">
    <source>
        <dbReference type="PROSITE" id="PS50113"/>
    </source>
</evidence>
<dbReference type="PROSITE" id="PS50112">
    <property type="entry name" value="PAS"/>
    <property type="match status" value="1"/>
</dbReference>
<evidence type="ECO:0000259" key="7">
    <source>
        <dbReference type="PROSITE" id="PS50110"/>
    </source>
</evidence>
<dbReference type="Proteomes" id="UP000015346">
    <property type="component" value="Unassembled WGS sequence"/>
</dbReference>
<dbReference type="STRING" id="1123069.ruthe_02940"/>
<dbReference type="Gene3D" id="2.10.70.100">
    <property type="match status" value="1"/>
</dbReference>
<feature type="domain" description="PAC" evidence="9">
    <location>
        <begin position="4"/>
        <end position="56"/>
    </location>
</feature>
<comment type="caution">
    <text evidence="10">The sequence shown here is derived from an EMBL/GenBank/DDBJ whole genome shotgun (WGS) entry which is preliminary data.</text>
</comment>
<dbReference type="InterPro" id="IPR036097">
    <property type="entry name" value="HisK_dim/P_sf"/>
</dbReference>
<proteinExistence type="predicted"/>
<dbReference type="AlphaFoldDB" id="S9SAM3"/>
<dbReference type="Gene3D" id="3.30.450.20">
    <property type="entry name" value="PAS domain"/>
    <property type="match status" value="1"/>
</dbReference>
<dbReference type="CDD" id="cd00082">
    <property type="entry name" value="HisKA"/>
    <property type="match status" value="1"/>
</dbReference>
<evidence type="ECO:0000259" key="6">
    <source>
        <dbReference type="PROSITE" id="PS50109"/>
    </source>
</evidence>
<protein>
    <recommendedName>
        <fullName evidence="2">histidine kinase</fullName>
        <ecNumber evidence="2">2.7.13.3</ecNumber>
    </recommendedName>
</protein>
<dbReference type="SUPFAM" id="SSF55785">
    <property type="entry name" value="PYP-like sensor domain (PAS domain)"/>
    <property type="match status" value="2"/>
</dbReference>
<dbReference type="Pfam" id="PF08447">
    <property type="entry name" value="PAS_3"/>
    <property type="match status" value="1"/>
</dbReference>
<evidence type="ECO:0000256" key="1">
    <source>
        <dbReference type="ARBA" id="ARBA00000085"/>
    </source>
</evidence>
<keyword evidence="3 4" id="KW-0597">Phosphoprotein</keyword>
<dbReference type="Pfam" id="PF02518">
    <property type="entry name" value="HATPase_c"/>
    <property type="match status" value="1"/>
</dbReference>
<evidence type="ECO:0000256" key="2">
    <source>
        <dbReference type="ARBA" id="ARBA00012438"/>
    </source>
</evidence>
<dbReference type="OrthoDB" id="9796100at2"/>
<feature type="domain" description="PAC" evidence="9">
    <location>
        <begin position="129"/>
        <end position="181"/>
    </location>
</feature>
<dbReference type="PROSITE" id="PS50113">
    <property type="entry name" value="PAC"/>
    <property type="match status" value="2"/>
</dbReference>
<dbReference type="SUPFAM" id="SSF52172">
    <property type="entry name" value="CheY-like"/>
    <property type="match status" value="1"/>
</dbReference>
<evidence type="ECO:0000313" key="10">
    <source>
        <dbReference type="EMBL" id="EPX83314.1"/>
    </source>
</evidence>
<dbReference type="PROSITE" id="PS50110">
    <property type="entry name" value="RESPONSE_REGULATORY"/>
    <property type="match status" value="1"/>
</dbReference>
<dbReference type="CDD" id="cd00130">
    <property type="entry name" value="PAS"/>
    <property type="match status" value="1"/>
</dbReference>
<dbReference type="Gene3D" id="1.10.287.130">
    <property type="match status" value="1"/>
</dbReference>
<comment type="catalytic activity">
    <reaction evidence="1">
        <text>ATP + protein L-histidine = ADP + protein N-phospho-L-histidine.</text>
        <dbReference type="EC" id="2.7.13.3"/>
    </reaction>
</comment>
<dbReference type="PROSITE" id="PS50109">
    <property type="entry name" value="HIS_KIN"/>
    <property type="match status" value="1"/>
</dbReference>
<gene>
    <name evidence="10" type="ORF">ruthe_02940</name>
</gene>
<dbReference type="InterPro" id="IPR013655">
    <property type="entry name" value="PAS_fold_3"/>
</dbReference>
<sequence>MGAYRAEYRLLARDDAPERWIATAGRVHFLGGQAVRLVGIVRDITARKRAETALAESEARFRTLANTLPALIFLTGAGGTLWVNDRFADYTGLPPARLLGEGWRAVIHPEERDSAGLPPPGDPVDAATVAAEWRFRRADGVWRWHLVRSSPVPGPAGGTLQWVGAAVDIQDLVEAREALAASSLEIERANAELERRVAERTASLAEANARLAAEIREKEAAQAQLIQAQKLEALGSLTSGIAHDFNNIIAAIAGGFQVVERRARDPRLIEVARHGVRAAERGGLLVKQLLAFARQQVLAPRAVDLAALMEEAEPLLARSLGPGVALSVECPPGLPPVQVDPVQLETALINLAVNARDAMEGRGRATLSIRLSPAEDPQRPPEMEDRPAVALTFADEGCGISPDLLERVLEPFFTTKEPGRGTGLGLAMVHGFARQSGGALRIESRQGEGTRVTLWLPLAEGPDAAAKADEAGAPIRSSPGLCVLLVDDDAAVRGVTAAQLQDLGFRVIEADGAEAALARLRAEPAIAVLLTDVVMPGRDGAMLAAEARAMRPGLPVLFMTGHADRQRLEGEMILDKPFTYEGLARALGEVLDRH</sequence>
<evidence type="ECO:0000256" key="5">
    <source>
        <dbReference type="SAM" id="Coils"/>
    </source>
</evidence>
<dbReference type="SMART" id="SM00091">
    <property type="entry name" value="PAS"/>
    <property type="match status" value="1"/>
</dbReference>
<dbReference type="InterPro" id="IPR011006">
    <property type="entry name" value="CheY-like_superfamily"/>
</dbReference>
<feature type="domain" description="Histidine kinase" evidence="6">
    <location>
        <begin position="240"/>
        <end position="460"/>
    </location>
</feature>
<dbReference type="EC" id="2.7.13.3" evidence="2"/>
<dbReference type="Pfam" id="PF00072">
    <property type="entry name" value="Response_reg"/>
    <property type="match status" value="1"/>
</dbReference>
<dbReference type="InterPro" id="IPR000014">
    <property type="entry name" value="PAS"/>
</dbReference>
<dbReference type="SMR" id="S9SAM3"/>
<keyword evidence="5" id="KW-0175">Coiled coil</keyword>
<dbReference type="InterPro" id="IPR003661">
    <property type="entry name" value="HisK_dim/P_dom"/>
</dbReference>
<evidence type="ECO:0000256" key="4">
    <source>
        <dbReference type="PROSITE-ProRule" id="PRU00169"/>
    </source>
</evidence>
<dbReference type="Gene3D" id="3.30.565.10">
    <property type="entry name" value="Histidine kinase-like ATPase, C-terminal domain"/>
    <property type="match status" value="1"/>
</dbReference>
<dbReference type="Gene3D" id="3.40.50.2300">
    <property type="match status" value="1"/>
</dbReference>
<dbReference type="HOGENOM" id="CLU_000445_114_51_5"/>
<keyword evidence="11" id="KW-1185">Reference proteome</keyword>
<reference evidence="10 11" key="1">
    <citation type="journal article" date="2013" name="Stand. Genomic Sci.">
        <title>Genome sequence of the reddish-pigmented Rubellimicrobium thermophilum type strain (DSM 16684(T)), a member of the Roseobacter clade.</title>
        <authorList>
            <person name="Fiebig A."/>
            <person name="Riedel T."/>
            <person name="Gronow S."/>
            <person name="Petersen J."/>
            <person name="Klenk H.P."/>
            <person name="Goker M."/>
        </authorList>
    </citation>
    <scope>NUCLEOTIDE SEQUENCE [LARGE SCALE GENOMIC DNA]</scope>
    <source>
        <strain evidence="10 11">DSM 16684</strain>
    </source>
</reference>
<evidence type="ECO:0000313" key="11">
    <source>
        <dbReference type="Proteomes" id="UP000015346"/>
    </source>
</evidence>
<dbReference type="SMART" id="SM00448">
    <property type="entry name" value="REC"/>
    <property type="match status" value="1"/>
</dbReference>
<dbReference type="SMART" id="SM00086">
    <property type="entry name" value="PAC"/>
    <property type="match status" value="2"/>
</dbReference>
<dbReference type="SUPFAM" id="SSF55874">
    <property type="entry name" value="ATPase domain of HSP90 chaperone/DNA topoisomerase II/histidine kinase"/>
    <property type="match status" value="1"/>
</dbReference>
<dbReference type="SMART" id="SM00388">
    <property type="entry name" value="HisKA"/>
    <property type="match status" value="1"/>
</dbReference>
<dbReference type="InterPro" id="IPR000700">
    <property type="entry name" value="PAS-assoc_C"/>
</dbReference>
<name>S9SAM3_9RHOB</name>
<dbReference type="NCBIfam" id="TIGR00229">
    <property type="entry name" value="sensory_box"/>
    <property type="match status" value="1"/>
</dbReference>
<dbReference type="SUPFAM" id="SSF47384">
    <property type="entry name" value="Homodimeric domain of signal transducing histidine kinase"/>
    <property type="match status" value="1"/>
</dbReference>
<feature type="domain" description="PAS" evidence="8">
    <location>
        <begin position="57"/>
        <end position="113"/>
    </location>
</feature>
<dbReference type="PANTHER" id="PTHR43065">
    <property type="entry name" value="SENSOR HISTIDINE KINASE"/>
    <property type="match status" value="1"/>
</dbReference>
<dbReference type="EMBL" id="AOLV01000033">
    <property type="protein sequence ID" value="EPX83314.1"/>
    <property type="molecule type" value="Genomic_DNA"/>
</dbReference>
<feature type="domain" description="Response regulatory" evidence="7">
    <location>
        <begin position="482"/>
        <end position="591"/>
    </location>
</feature>
<dbReference type="PRINTS" id="PR00344">
    <property type="entry name" value="BCTRLSENSOR"/>
</dbReference>
<dbReference type="PANTHER" id="PTHR43065:SF42">
    <property type="entry name" value="TWO-COMPONENT SENSOR PPRA"/>
    <property type="match status" value="1"/>
</dbReference>
<dbReference type="InterPro" id="IPR001610">
    <property type="entry name" value="PAC"/>
</dbReference>
<dbReference type="InterPro" id="IPR005467">
    <property type="entry name" value="His_kinase_dom"/>
</dbReference>
<dbReference type="GO" id="GO:0000155">
    <property type="term" value="F:phosphorelay sensor kinase activity"/>
    <property type="evidence" value="ECO:0007669"/>
    <property type="project" value="InterPro"/>
</dbReference>
<dbReference type="InterPro" id="IPR035965">
    <property type="entry name" value="PAS-like_dom_sf"/>
</dbReference>
<dbReference type="InterPro" id="IPR004358">
    <property type="entry name" value="Sig_transdc_His_kin-like_C"/>
</dbReference>
<evidence type="ECO:0000256" key="3">
    <source>
        <dbReference type="ARBA" id="ARBA00022553"/>
    </source>
</evidence>
<dbReference type="InterPro" id="IPR001789">
    <property type="entry name" value="Sig_transdc_resp-reg_receiver"/>
</dbReference>
<evidence type="ECO:0000259" key="8">
    <source>
        <dbReference type="PROSITE" id="PS50112"/>
    </source>
</evidence>
<organism evidence="10 11">
    <name type="scientific">Rubellimicrobium thermophilum DSM 16684</name>
    <dbReference type="NCBI Taxonomy" id="1123069"/>
    <lineage>
        <taxon>Bacteria</taxon>
        <taxon>Pseudomonadati</taxon>
        <taxon>Pseudomonadota</taxon>
        <taxon>Alphaproteobacteria</taxon>
        <taxon>Rhodobacterales</taxon>
        <taxon>Roseobacteraceae</taxon>
        <taxon>Rubellimicrobium</taxon>
    </lineage>
</organism>
<dbReference type="SMART" id="SM00387">
    <property type="entry name" value="HATPase_c"/>
    <property type="match status" value="1"/>
</dbReference>
<dbReference type="InterPro" id="IPR003594">
    <property type="entry name" value="HATPase_dom"/>
</dbReference>